<comment type="caution">
    <text evidence="2">The sequence shown here is derived from an EMBL/GenBank/DDBJ whole genome shotgun (WGS) entry which is preliminary data.</text>
</comment>
<accession>A0A366FH03</accession>
<protein>
    <recommendedName>
        <fullName evidence="4">Secreted protein with PEP-CTERM sorting signal</fullName>
    </recommendedName>
</protein>
<dbReference type="RefSeq" id="WP_113889430.1">
    <property type="nucleotide sequence ID" value="NZ_QNRK01000011.1"/>
</dbReference>
<keyword evidence="3" id="KW-1185">Reference proteome</keyword>
<keyword evidence="1" id="KW-0732">Signal</keyword>
<feature type="chain" id="PRO_5016934520" description="Secreted protein with PEP-CTERM sorting signal" evidence="1">
    <location>
        <begin position="25"/>
        <end position="186"/>
    </location>
</feature>
<feature type="signal peptide" evidence="1">
    <location>
        <begin position="1"/>
        <end position="24"/>
    </location>
</feature>
<organism evidence="2 3">
    <name type="scientific">Roseiarcus fermentans</name>
    <dbReference type="NCBI Taxonomy" id="1473586"/>
    <lineage>
        <taxon>Bacteria</taxon>
        <taxon>Pseudomonadati</taxon>
        <taxon>Pseudomonadota</taxon>
        <taxon>Alphaproteobacteria</taxon>
        <taxon>Hyphomicrobiales</taxon>
        <taxon>Roseiarcaceae</taxon>
        <taxon>Roseiarcus</taxon>
    </lineage>
</organism>
<evidence type="ECO:0008006" key="4">
    <source>
        <dbReference type="Google" id="ProtNLM"/>
    </source>
</evidence>
<name>A0A366FH03_9HYPH</name>
<reference evidence="2 3" key="1">
    <citation type="submission" date="2018-06" db="EMBL/GenBank/DDBJ databases">
        <title>Genomic Encyclopedia of Type Strains, Phase IV (KMG-IV): sequencing the most valuable type-strain genomes for metagenomic binning, comparative biology and taxonomic classification.</title>
        <authorList>
            <person name="Goeker M."/>
        </authorList>
    </citation>
    <scope>NUCLEOTIDE SEQUENCE [LARGE SCALE GENOMIC DNA]</scope>
    <source>
        <strain evidence="2 3">DSM 24875</strain>
    </source>
</reference>
<evidence type="ECO:0000313" key="3">
    <source>
        <dbReference type="Proteomes" id="UP000253529"/>
    </source>
</evidence>
<dbReference type="AlphaFoldDB" id="A0A366FH03"/>
<dbReference type="EMBL" id="QNRK01000011">
    <property type="protein sequence ID" value="RBP13887.1"/>
    <property type="molecule type" value="Genomic_DNA"/>
</dbReference>
<evidence type="ECO:0000313" key="2">
    <source>
        <dbReference type="EMBL" id="RBP13887.1"/>
    </source>
</evidence>
<gene>
    <name evidence="2" type="ORF">DFR50_111149</name>
</gene>
<proteinExistence type="predicted"/>
<dbReference type="Proteomes" id="UP000253529">
    <property type="component" value="Unassembled WGS sequence"/>
</dbReference>
<sequence length="186" mass="19228">MKSKLIGACALAALAAGLSTQAEADVWWQLDNVVFDDGGTVSSGQFAINIYGYILNWPASSVSVTTTAGSTITSGVTYVGGGVNYPTDDTVSFSNPANPYGRVFELQFQYALTTATADDPIIGGWECVSAADNCPGNPTSIRYVNLSSSPYAAAPEAPTWAMMILGAGLLGLGGTAMRGRLRLLAA</sequence>
<evidence type="ECO:0000256" key="1">
    <source>
        <dbReference type="SAM" id="SignalP"/>
    </source>
</evidence>